<dbReference type="Proteomes" id="UP000186817">
    <property type="component" value="Unassembled WGS sequence"/>
</dbReference>
<gene>
    <name evidence="1" type="ORF">AK812_SmicGene27334</name>
</gene>
<dbReference type="AlphaFoldDB" id="A0A1Q9D7B5"/>
<organism evidence="1 2">
    <name type="scientific">Symbiodinium microadriaticum</name>
    <name type="common">Dinoflagellate</name>
    <name type="synonym">Zooxanthella microadriatica</name>
    <dbReference type="NCBI Taxonomy" id="2951"/>
    <lineage>
        <taxon>Eukaryota</taxon>
        <taxon>Sar</taxon>
        <taxon>Alveolata</taxon>
        <taxon>Dinophyceae</taxon>
        <taxon>Suessiales</taxon>
        <taxon>Symbiodiniaceae</taxon>
        <taxon>Symbiodinium</taxon>
    </lineage>
</organism>
<evidence type="ECO:0000313" key="2">
    <source>
        <dbReference type="Proteomes" id="UP000186817"/>
    </source>
</evidence>
<dbReference type="OrthoDB" id="456091at2759"/>
<evidence type="ECO:0000313" key="1">
    <source>
        <dbReference type="EMBL" id="OLP91016.1"/>
    </source>
</evidence>
<dbReference type="EMBL" id="LSRX01000683">
    <property type="protein sequence ID" value="OLP91016.1"/>
    <property type="molecule type" value="Genomic_DNA"/>
</dbReference>
<protein>
    <submittedName>
        <fullName evidence="1">Uncharacterized protein</fullName>
    </submittedName>
</protein>
<comment type="caution">
    <text evidence="1">The sequence shown here is derived from an EMBL/GenBank/DDBJ whole genome shotgun (WGS) entry which is preliminary data.</text>
</comment>
<name>A0A1Q9D7B5_SYMMI</name>
<sequence>MRLRSCRIHEVGRDMAWAPRMAKRHGPNCMSWQLGECRLTAGELNILRVGGKLGQAALYWAIPVQTETKMRREANMPYVQVIPEALEMANQGHPTEYIMEFLAHRRGDPIEERTRRIDARYEEELGQGLLLQGADSLLHCRVAKGEADTPIAEHIATNPKAQPGERRVLAAVRATDMTTFTLAKDADLSNTGRRRSHELLQKARKFTKWAKERLILAVADVAVVQHVVRSRKPDEEYLYCRCRLWWLPHSPGVVKGIDHCAAASAQRIAVRAGAASVRRQDREEPQHRKIAAVPEREELPSRVWIGLR</sequence>
<reference evidence="1 2" key="1">
    <citation type="submission" date="2016-02" db="EMBL/GenBank/DDBJ databases">
        <title>Genome analysis of coral dinoflagellate symbionts highlights evolutionary adaptations to a symbiotic lifestyle.</title>
        <authorList>
            <person name="Aranda M."/>
            <person name="Li Y."/>
            <person name="Liew Y.J."/>
            <person name="Baumgarten S."/>
            <person name="Simakov O."/>
            <person name="Wilson M."/>
            <person name="Piel J."/>
            <person name="Ashoor H."/>
            <person name="Bougouffa S."/>
            <person name="Bajic V.B."/>
            <person name="Ryu T."/>
            <person name="Ravasi T."/>
            <person name="Bayer T."/>
            <person name="Micklem G."/>
            <person name="Kim H."/>
            <person name="Bhak J."/>
            <person name="Lajeunesse T.C."/>
            <person name="Voolstra C.R."/>
        </authorList>
    </citation>
    <scope>NUCLEOTIDE SEQUENCE [LARGE SCALE GENOMIC DNA]</scope>
    <source>
        <strain evidence="1 2">CCMP2467</strain>
    </source>
</reference>
<accession>A0A1Q9D7B5</accession>
<proteinExistence type="predicted"/>
<keyword evidence="2" id="KW-1185">Reference proteome</keyword>